<evidence type="ECO:0000313" key="3">
    <source>
        <dbReference type="EMBL" id="EGV29244.1"/>
    </source>
</evidence>
<dbReference type="Pfam" id="PF04326">
    <property type="entry name" value="SLFN_AlbA_2"/>
    <property type="match status" value="1"/>
</dbReference>
<proteinExistence type="predicted"/>
<dbReference type="PANTHER" id="PTHR30595:SF6">
    <property type="entry name" value="SCHLAFEN ALBA-2 DOMAIN-CONTAINING PROTEIN"/>
    <property type="match status" value="1"/>
</dbReference>
<organism evidence="3 4">
    <name type="scientific">Segatella oulorum F0390</name>
    <dbReference type="NCBI Taxonomy" id="702438"/>
    <lineage>
        <taxon>Bacteria</taxon>
        <taxon>Pseudomonadati</taxon>
        <taxon>Bacteroidota</taxon>
        <taxon>Bacteroidia</taxon>
        <taxon>Bacteroidales</taxon>
        <taxon>Prevotellaceae</taxon>
        <taxon>Segatella</taxon>
    </lineage>
</organism>
<reference evidence="3 4" key="1">
    <citation type="submission" date="2011-07" db="EMBL/GenBank/DDBJ databases">
        <title>The Genome Sequence of Prevotella oulorum F0390.</title>
        <authorList>
            <consortium name="The Broad Institute Genome Sequencing Platform"/>
            <consortium name="The Broad Institute Genome Sequencing Center for Infectious Disease"/>
            <person name="Earl A."/>
            <person name="Ward D."/>
            <person name="Feldgarden M."/>
            <person name="Gevers D."/>
            <person name="Izard J."/>
            <person name="Ganesan A."/>
            <person name="Baranova O.V."/>
            <person name="Blanton J.M."/>
            <person name="Tanner A.C."/>
            <person name="Dewhirst F.E."/>
            <person name="Young S.K."/>
            <person name="Zeng Q."/>
            <person name="Gargeya S."/>
            <person name="Fitzgerald M."/>
            <person name="Haas B."/>
            <person name="Abouelleil A."/>
            <person name="Alvarado L."/>
            <person name="Arachchi H.M."/>
            <person name="Berlin A."/>
            <person name="Brown A."/>
            <person name="Chapman S.B."/>
            <person name="Chen Z."/>
            <person name="Dunbar C."/>
            <person name="Freedman E."/>
            <person name="Gearin G."/>
            <person name="Gellesch M."/>
            <person name="Goldberg J."/>
            <person name="Griggs A."/>
            <person name="Gujja S."/>
            <person name="Heiman D."/>
            <person name="Howarth C."/>
            <person name="Larson L."/>
            <person name="Lui A."/>
            <person name="MacDonald P.J.P."/>
            <person name="Mehta T."/>
            <person name="Montmayeur A."/>
            <person name="Murphy C."/>
            <person name="Neiman D."/>
            <person name="Pearson M."/>
            <person name="Priest M."/>
            <person name="Roberts A."/>
            <person name="Saif S."/>
            <person name="Shea T."/>
            <person name="Shenoy N."/>
            <person name="Sisk P."/>
            <person name="Stolte C."/>
            <person name="Sykes S."/>
            <person name="Wortman J."/>
            <person name="Nusbaum C."/>
            <person name="Birren B."/>
        </authorList>
    </citation>
    <scope>NUCLEOTIDE SEQUENCE [LARGE SCALE GENOMIC DNA]</scope>
    <source>
        <strain evidence="3 4">F0390</strain>
    </source>
</reference>
<dbReference type="InterPro" id="IPR038475">
    <property type="entry name" value="RecG_C_sf"/>
</dbReference>
<evidence type="ECO:0000259" key="1">
    <source>
        <dbReference type="Pfam" id="PF04326"/>
    </source>
</evidence>
<accession>G1WDU5</accession>
<dbReference type="GeneID" id="95426566"/>
<dbReference type="Proteomes" id="UP000005141">
    <property type="component" value="Unassembled WGS sequence"/>
</dbReference>
<dbReference type="Pfam" id="PF21247">
    <property type="entry name" value="Fic-like_C"/>
    <property type="match status" value="1"/>
</dbReference>
<comment type="caution">
    <text evidence="3">The sequence shown here is derived from an EMBL/GenBank/DDBJ whole genome shotgun (WGS) entry which is preliminary data.</text>
</comment>
<dbReference type="InterPro" id="IPR049514">
    <property type="entry name" value="Fic-like_C"/>
</dbReference>
<dbReference type="eggNOG" id="COG2865">
    <property type="taxonomic scope" value="Bacteria"/>
</dbReference>
<evidence type="ECO:0008006" key="5">
    <source>
        <dbReference type="Google" id="ProtNLM"/>
    </source>
</evidence>
<dbReference type="AlphaFoldDB" id="G1WDU5"/>
<keyword evidence="4" id="KW-1185">Reference proteome</keyword>
<dbReference type="RefSeq" id="WP_004381068.1">
    <property type="nucleotide sequence ID" value="NZ_JH114217.1"/>
</dbReference>
<dbReference type="OrthoDB" id="1120869at2"/>
<dbReference type="Gene3D" id="3.30.950.30">
    <property type="entry name" value="Schlafen, AAA domain"/>
    <property type="match status" value="1"/>
</dbReference>
<dbReference type="PANTHER" id="PTHR30595">
    <property type="entry name" value="GLPR-RELATED TRANSCRIPTIONAL REPRESSOR"/>
    <property type="match status" value="1"/>
</dbReference>
<dbReference type="InterPro" id="IPR038461">
    <property type="entry name" value="Schlafen_AlbA_2_dom_sf"/>
</dbReference>
<dbReference type="Pfam" id="PF13749">
    <property type="entry name" value="HATPase_c_4"/>
    <property type="match status" value="1"/>
</dbReference>
<evidence type="ECO:0000259" key="2">
    <source>
        <dbReference type="Pfam" id="PF21247"/>
    </source>
</evidence>
<dbReference type="Gene3D" id="3.30.565.60">
    <property type="match status" value="1"/>
</dbReference>
<feature type="domain" description="Schlafen AlbA-2" evidence="1">
    <location>
        <begin position="15"/>
        <end position="128"/>
    </location>
</feature>
<gene>
    <name evidence="3" type="ORF">HMPREF9431_01996</name>
</gene>
<sequence>MIKEAELIELLHSTETYRIERTTSISDMDKFQEAICAFSNDLPDSRKKGYLILGVHDDGRLSGLKVGDELMKKMSSIRSNGNILPLPIMSVERFKFDQGDVLVVEVLPALIPPVRYRGRTFIRIGPRRDIASEAEERILQEKRIAYMATFDAMPCFGSSLNDIDTRFITEDYLPQIIDKMELRTDKRTLEEQLSSIHLYDTSHNCLTNAAIILFGKNPSFFMHGCYVQYVQFAGEDTGTAILNERLIKGGLYTMLPKLESFVKDAIITARPLPVSMLREQIVYNYPELALRELLMNACMHRDYQSNMPIRIYQFSDRIEILNAGGLYGEARPENFPLVNDYRNPIIAEAMKGLKYVNMFNRGIQRVKVLLQENGNPEADFNVNKLTAFEVVIRPSLLLNLVTDGEKVTKLAVRSTAKMSEIIDFCKQPRTLTEVMEQLGLKHRNYIKTRYINPLIESGFLEMTSPDKPNSRNQKYKSILT</sequence>
<name>G1WDU5_9BACT</name>
<dbReference type="EMBL" id="ADGI01000062">
    <property type="protein sequence ID" value="EGV29244.1"/>
    <property type="molecule type" value="Genomic_DNA"/>
</dbReference>
<dbReference type="PATRIC" id="fig|702438.4.peg.2077"/>
<evidence type="ECO:0000313" key="4">
    <source>
        <dbReference type="Proteomes" id="UP000005141"/>
    </source>
</evidence>
<dbReference type="InterPro" id="IPR007421">
    <property type="entry name" value="Schlafen_AlbA_2_dom"/>
</dbReference>
<protein>
    <recommendedName>
        <fullName evidence="5">Transcriptional regulator</fullName>
    </recommendedName>
</protein>
<feature type="domain" description="Filamentation induced by cAMP protein Fic-like C-terminal" evidence="2">
    <location>
        <begin position="428"/>
        <end position="476"/>
    </location>
</feature>
<dbReference type="HOGENOM" id="CLU_024970_1_0_10"/>